<evidence type="ECO:0000313" key="2">
    <source>
        <dbReference type="Proteomes" id="UP001063782"/>
    </source>
</evidence>
<accession>A0ABY6F1Y1</accession>
<reference evidence="1" key="1">
    <citation type="submission" date="2021-12" db="EMBL/GenBank/DDBJ databases">
        <title>taxonomy of Moraxella sp. ZY201224.</title>
        <authorList>
            <person name="Li F."/>
        </authorList>
    </citation>
    <scope>NUCLEOTIDE SEQUENCE</scope>
    <source>
        <strain evidence="1">ZY201224</strain>
    </source>
</reference>
<sequence length="356" mass="40634">MKLGFVFQKDSHLKAVLATAFRLRKDYSQAKIQFFVIDAPSDSVQWLPDGVVFLSVENLTPMQDCDYLVCCLGGYLLNKIIGQYHQTQTKIIALFPGIVSHYQLDAFITRFNADQVWLNCPADVQFYAKLCQVFGVPNNGVLYGASWFLQKNNQSISDGSTIFFEQTQIINNQATAQKIESQLIGLIKKNPNIPFIYKLRENIHNEYLVTMRERLAQFANVQMVSVLNDSDVQKADTFLSISSSAIVEGLLLGKQCYLLDKEYLDDDAREFFGQSNLFLSGNLSPNPNWLTDRVFAPVSTVILETISKQSPKKFHQRSLIVVVVKMVLFAWRYPKLFFLFGKSDRIRAIKKSLEYL</sequence>
<keyword evidence="2" id="KW-1185">Reference proteome</keyword>
<gene>
    <name evidence="1" type="ORF">LU297_05640</name>
</gene>
<dbReference type="Pfam" id="PF20471">
    <property type="entry name" value="DUF6716"/>
    <property type="match status" value="1"/>
</dbReference>
<protein>
    <submittedName>
        <fullName evidence="1">Uncharacterized protein</fullName>
    </submittedName>
</protein>
<name>A0ABY6F1Y1_9GAMM</name>
<proteinExistence type="predicted"/>
<organism evidence="1 2">
    <name type="scientific">Moraxella nasicaprae</name>
    <dbReference type="NCBI Taxonomy" id="2904122"/>
    <lineage>
        <taxon>Bacteria</taxon>
        <taxon>Pseudomonadati</taxon>
        <taxon>Pseudomonadota</taxon>
        <taxon>Gammaproteobacteria</taxon>
        <taxon>Moraxellales</taxon>
        <taxon>Moraxellaceae</taxon>
        <taxon>Moraxella</taxon>
    </lineage>
</organism>
<dbReference type="EMBL" id="CP089977">
    <property type="protein sequence ID" value="UXZ04103.1"/>
    <property type="molecule type" value="Genomic_DNA"/>
</dbReference>
<dbReference type="RefSeq" id="WP_263075584.1">
    <property type="nucleotide sequence ID" value="NZ_CP089977.1"/>
</dbReference>
<evidence type="ECO:0000313" key="1">
    <source>
        <dbReference type="EMBL" id="UXZ04103.1"/>
    </source>
</evidence>
<dbReference type="InterPro" id="IPR046561">
    <property type="entry name" value="DUF6716"/>
</dbReference>
<dbReference type="Proteomes" id="UP001063782">
    <property type="component" value="Chromosome"/>
</dbReference>